<dbReference type="Gene3D" id="1.25.40.80">
    <property type="match status" value="1"/>
</dbReference>
<dbReference type="SUPFAM" id="SSF48173">
    <property type="entry name" value="Cryptochrome/photolyase FAD-binding domain"/>
    <property type="match status" value="1"/>
</dbReference>
<dbReference type="PANTHER" id="PTHR38657">
    <property type="entry name" value="SLR1343 PROTEIN"/>
    <property type="match status" value="1"/>
</dbReference>
<dbReference type="InterPro" id="IPR007357">
    <property type="entry name" value="PhrB-like"/>
</dbReference>
<dbReference type="Pfam" id="PF04244">
    <property type="entry name" value="DPRP"/>
    <property type="match status" value="1"/>
</dbReference>
<dbReference type="InterPro" id="IPR052551">
    <property type="entry name" value="UV-DNA_repair_photolyase"/>
</dbReference>
<accession>A0A939BZ16</accession>
<comment type="caution">
    <text evidence="1">The sequence shown here is derived from an EMBL/GenBank/DDBJ whole genome shotgun (WGS) entry which is preliminary data.</text>
</comment>
<gene>
    <name evidence="1" type="ORF">JL107_02255</name>
</gene>
<keyword evidence="2" id="KW-1185">Reference proteome</keyword>
<dbReference type="InterPro" id="IPR014729">
    <property type="entry name" value="Rossmann-like_a/b/a_fold"/>
</dbReference>
<evidence type="ECO:0000313" key="2">
    <source>
        <dbReference type="Proteomes" id="UP000663801"/>
    </source>
</evidence>
<dbReference type="Gene3D" id="3.40.50.620">
    <property type="entry name" value="HUPs"/>
    <property type="match status" value="1"/>
</dbReference>
<dbReference type="EMBL" id="JAERWL010000002">
    <property type="protein sequence ID" value="MBM9475258.1"/>
    <property type="molecule type" value="Genomic_DNA"/>
</dbReference>
<dbReference type="Gene3D" id="1.10.10.1710">
    <property type="entry name" value="Deoxyribodipyrimidine photolyase-related"/>
    <property type="match status" value="1"/>
</dbReference>
<protein>
    <submittedName>
        <fullName evidence="1">Cryptochrome/photolyase family protein</fullName>
    </submittedName>
</protein>
<dbReference type="Proteomes" id="UP000663801">
    <property type="component" value="Unassembled WGS sequence"/>
</dbReference>
<dbReference type="PANTHER" id="PTHR38657:SF1">
    <property type="entry name" value="SLR1343 PROTEIN"/>
    <property type="match status" value="1"/>
</dbReference>
<name>A0A939BZ16_9ACTN</name>
<dbReference type="Gene3D" id="1.10.579.10">
    <property type="entry name" value="DNA Cyclobutane Dipyrimidine Photolyase, subunit A, domain 3"/>
    <property type="match status" value="1"/>
</dbReference>
<evidence type="ECO:0000313" key="1">
    <source>
        <dbReference type="EMBL" id="MBM9475258.1"/>
    </source>
</evidence>
<dbReference type="RefSeq" id="WP_205255390.1">
    <property type="nucleotide sequence ID" value="NZ_BAAAPV010000001.1"/>
</dbReference>
<proteinExistence type="predicted"/>
<dbReference type="AlphaFoldDB" id="A0A939BZ16"/>
<sequence>MSGQVASADPGTRWLFGDQLGPHFLDAADQPVLMIESRRVFARRRFHRQKAHLVLSAMRHRAAELGDRCTYVRADTYAEAVTAAQADGVDLSVCQPTSFAAVRLVERLDDVRMLPARGFATSRDEFTDWAGGRKSKSLLMEDFYRLARKRLGVLMDGDDPVQGRWNFDAENRGGPPKPAERVQRDGAGVLDVPPPWWPEEDEIDAEVRADLDRWAADGDVTFIGDDGPRLFPATAAEAQSALGRFLDGRLSAFGRYEDAMLADDPWMAHSLLSSSLNLGLLDPVDVVHTAEQAYRAGDAPIEAVEGFVRQVIGWRDYMWNLYWHLGDDYRHGNELQAREPLPAWFADLDADAVQARCLSSILRDVRQHGWVHHIPRLMVLGNYGLQRGWRPDQLTDWFHRAFVDGYDWVMVPNVVGMSQYADGGRITTKPYAGGGAYINRMSDYCKPCAYSPTVRVGEKACPFTAGYWWFLNRHRDGLSGNFRMKQPLMGLTRLSDLEALVEQEDERGSRAP</sequence>
<organism evidence="1 2">
    <name type="scientific">Nakamurella flavida</name>
    <dbReference type="NCBI Taxonomy" id="363630"/>
    <lineage>
        <taxon>Bacteria</taxon>
        <taxon>Bacillati</taxon>
        <taxon>Actinomycetota</taxon>
        <taxon>Actinomycetes</taxon>
        <taxon>Nakamurellales</taxon>
        <taxon>Nakamurellaceae</taxon>
        <taxon>Nakamurella</taxon>
    </lineage>
</organism>
<reference evidence="1" key="1">
    <citation type="submission" date="2021-01" db="EMBL/GenBank/DDBJ databases">
        <title>KCTC 19127 draft genome.</title>
        <authorList>
            <person name="An D."/>
        </authorList>
    </citation>
    <scope>NUCLEOTIDE SEQUENCE</scope>
    <source>
        <strain evidence="1">KCTC 19127</strain>
    </source>
</reference>
<dbReference type="InterPro" id="IPR036134">
    <property type="entry name" value="Crypto/Photolyase_FAD-like_sf"/>
</dbReference>